<evidence type="ECO:0000313" key="2">
    <source>
        <dbReference type="EMBL" id="MFB9759461.1"/>
    </source>
</evidence>
<feature type="transmembrane region" description="Helical" evidence="1">
    <location>
        <begin position="65"/>
        <end position="88"/>
    </location>
</feature>
<dbReference type="NCBIfam" id="NF041644">
    <property type="entry name" value="CBO0543_fam"/>
    <property type="match status" value="1"/>
</dbReference>
<proteinExistence type="predicted"/>
<dbReference type="InterPro" id="IPR048147">
    <property type="entry name" value="CBO0543-like"/>
</dbReference>
<dbReference type="EMBL" id="JBHMAF010000072">
    <property type="protein sequence ID" value="MFB9759461.1"/>
    <property type="molecule type" value="Genomic_DNA"/>
</dbReference>
<organism evidence="2 3">
    <name type="scientific">Ectobacillus funiculus</name>
    <dbReference type="NCBI Taxonomy" id="137993"/>
    <lineage>
        <taxon>Bacteria</taxon>
        <taxon>Bacillati</taxon>
        <taxon>Bacillota</taxon>
        <taxon>Bacilli</taxon>
        <taxon>Bacillales</taxon>
        <taxon>Bacillaceae</taxon>
        <taxon>Ectobacillus</taxon>
    </lineage>
</organism>
<dbReference type="RefSeq" id="WP_379949774.1">
    <property type="nucleotide sequence ID" value="NZ_JBHMAF010000072.1"/>
</dbReference>
<keyword evidence="1" id="KW-1133">Transmembrane helix</keyword>
<keyword evidence="1" id="KW-0472">Membrane</keyword>
<gene>
    <name evidence="2" type="ORF">ACFFMS_13605</name>
</gene>
<feature type="transmembrane region" description="Helical" evidence="1">
    <location>
        <begin position="156"/>
        <end position="174"/>
    </location>
</feature>
<feature type="transmembrane region" description="Helical" evidence="1">
    <location>
        <begin position="100"/>
        <end position="117"/>
    </location>
</feature>
<dbReference type="Proteomes" id="UP001589609">
    <property type="component" value="Unassembled WGS sequence"/>
</dbReference>
<evidence type="ECO:0000256" key="1">
    <source>
        <dbReference type="SAM" id="Phobius"/>
    </source>
</evidence>
<reference evidence="2 3" key="1">
    <citation type="submission" date="2024-09" db="EMBL/GenBank/DDBJ databases">
        <authorList>
            <person name="Sun Q."/>
            <person name="Mori K."/>
        </authorList>
    </citation>
    <scope>NUCLEOTIDE SEQUENCE [LARGE SCALE GENOMIC DNA]</scope>
    <source>
        <strain evidence="2 3">JCM 11201</strain>
    </source>
</reference>
<feature type="transmembrane region" description="Helical" evidence="1">
    <location>
        <begin position="129"/>
        <end position="150"/>
    </location>
</feature>
<accession>A0ABV5WGF9</accession>
<name>A0ABV5WGF9_9BACI</name>
<protein>
    <submittedName>
        <fullName evidence="2">CBO0543 family protein</fullName>
    </submittedName>
</protein>
<sequence>MNNKEKAEKVGKYYEQIKETHDHLLNFWFDHIFLRWEWWLSLVLAIGPWLIFWKFRNKESTARLMLSACFVIIISSWFDFIGVVRGLWYYSGKLIPTIPAYIPWDFCCLPVFVIMLIQYKPSISPIIKAIIFGGCSAFVAEPIFSAIHFYELVHWKYYYSFPIYIMVYLIAHWISKRTTFKPL</sequence>
<keyword evidence="3" id="KW-1185">Reference proteome</keyword>
<keyword evidence="1" id="KW-0812">Transmembrane</keyword>
<evidence type="ECO:0000313" key="3">
    <source>
        <dbReference type="Proteomes" id="UP001589609"/>
    </source>
</evidence>
<feature type="transmembrane region" description="Helical" evidence="1">
    <location>
        <begin position="36"/>
        <end position="53"/>
    </location>
</feature>
<comment type="caution">
    <text evidence="2">The sequence shown here is derived from an EMBL/GenBank/DDBJ whole genome shotgun (WGS) entry which is preliminary data.</text>
</comment>